<sequence length="281" mass="28852">MIRIVVGLFVFSVILCAWIVIDPSGGDKQPDAVAGAAPAVDRLGAGVEVTREQPAQVETFQPALRSVTRVMAPSSTLRTGEETLDQTTAGILAGLGLDTGVPAPAPTDEMGQMTSGILSSIRAVTGGTPAPAEPSALSELVIGALRAGETDATIDTLVNEAASAGTVAVPNILVTADGRVDTSVLLASIVTQARVASGQPAPAVPDVPVDGAGVEVRVVQTSTDAQQFRFYTVNSGDSLGAIAIKFYGDAAFYGRIFDANRSTLSSPDRIRVGQRLVIPEL</sequence>
<proteinExistence type="predicted"/>
<dbReference type="RefSeq" id="WP_211096157.1">
    <property type="nucleotide sequence ID" value="NZ_FXZK01000001.1"/>
</dbReference>
<dbReference type="AlphaFoldDB" id="A0A238L9X4"/>
<dbReference type="CDD" id="cd00118">
    <property type="entry name" value="LysM"/>
    <property type="match status" value="1"/>
</dbReference>
<dbReference type="Proteomes" id="UP000201613">
    <property type="component" value="Unassembled WGS sequence"/>
</dbReference>
<dbReference type="InterPro" id="IPR018392">
    <property type="entry name" value="LysM"/>
</dbReference>
<name>A0A238L9X4_9RHOB</name>
<evidence type="ECO:0000313" key="3">
    <source>
        <dbReference type="Proteomes" id="UP000201613"/>
    </source>
</evidence>
<dbReference type="SMART" id="SM00257">
    <property type="entry name" value="LysM"/>
    <property type="match status" value="1"/>
</dbReference>
<dbReference type="InterPro" id="IPR036779">
    <property type="entry name" value="LysM_dom_sf"/>
</dbReference>
<accession>A0A238L9X4</accession>
<evidence type="ECO:0000313" key="2">
    <source>
        <dbReference type="EMBL" id="SMY06517.1"/>
    </source>
</evidence>
<evidence type="ECO:0000259" key="1">
    <source>
        <dbReference type="PROSITE" id="PS51782"/>
    </source>
</evidence>
<organism evidence="2 3">
    <name type="scientific">Flavimaricola marinus</name>
    <dbReference type="NCBI Taxonomy" id="1819565"/>
    <lineage>
        <taxon>Bacteria</taxon>
        <taxon>Pseudomonadati</taxon>
        <taxon>Pseudomonadota</taxon>
        <taxon>Alphaproteobacteria</taxon>
        <taxon>Rhodobacterales</taxon>
        <taxon>Paracoccaceae</taxon>
        <taxon>Flavimaricola</taxon>
    </lineage>
</organism>
<feature type="domain" description="LysM" evidence="1">
    <location>
        <begin position="229"/>
        <end position="278"/>
    </location>
</feature>
<dbReference type="PANTHER" id="PTHR34700:SF8">
    <property type="entry name" value="POTASSIUM BINDING PROTEIN KBP"/>
    <property type="match status" value="1"/>
</dbReference>
<reference evidence="2 3" key="1">
    <citation type="submission" date="2017-05" db="EMBL/GenBank/DDBJ databases">
        <authorList>
            <person name="Song R."/>
            <person name="Chenine A.L."/>
            <person name="Ruprecht R.M."/>
        </authorList>
    </citation>
    <scope>NUCLEOTIDE SEQUENCE [LARGE SCALE GENOMIC DNA]</scope>
    <source>
        <strain evidence="2 3">CECT 8899</strain>
    </source>
</reference>
<gene>
    <name evidence="2" type="ORF">LOM8899_00643</name>
</gene>
<protein>
    <submittedName>
        <fullName evidence="2">LysM domain/BON superfamily protein</fullName>
    </submittedName>
</protein>
<keyword evidence="3" id="KW-1185">Reference proteome</keyword>
<dbReference type="InterPro" id="IPR052196">
    <property type="entry name" value="Bact_Kbp"/>
</dbReference>
<dbReference type="Pfam" id="PF01476">
    <property type="entry name" value="LysM"/>
    <property type="match status" value="1"/>
</dbReference>
<dbReference type="PROSITE" id="PS51782">
    <property type="entry name" value="LYSM"/>
    <property type="match status" value="1"/>
</dbReference>
<dbReference type="PANTHER" id="PTHR34700">
    <property type="entry name" value="POTASSIUM BINDING PROTEIN KBP"/>
    <property type="match status" value="1"/>
</dbReference>
<dbReference type="SUPFAM" id="SSF54106">
    <property type="entry name" value="LysM domain"/>
    <property type="match status" value="1"/>
</dbReference>
<dbReference type="Gene3D" id="3.10.350.10">
    <property type="entry name" value="LysM domain"/>
    <property type="match status" value="1"/>
</dbReference>
<dbReference type="EMBL" id="FXZK01000001">
    <property type="protein sequence ID" value="SMY06517.1"/>
    <property type="molecule type" value="Genomic_DNA"/>
</dbReference>